<dbReference type="Gene3D" id="3.30.70.270">
    <property type="match status" value="2"/>
</dbReference>
<proteinExistence type="predicted"/>
<name>A0A392SJJ5_9FABA</name>
<sequence length="89" mass="10169">MDDFSVFGESFKKCLDNLEMVLARCEDSNLVLNWEKCHFMVKEGIVLGHRNSKKGLEVDQTKVEVIEKLPPPVNIKGVRSFLGHAGFYR</sequence>
<protein>
    <submittedName>
        <fullName evidence="1">Reverse transcriptase</fullName>
    </submittedName>
</protein>
<dbReference type="InterPro" id="IPR043502">
    <property type="entry name" value="DNA/RNA_pol_sf"/>
</dbReference>
<keyword evidence="1" id="KW-0695">RNA-directed DNA polymerase</keyword>
<dbReference type="Proteomes" id="UP000265520">
    <property type="component" value="Unassembled WGS sequence"/>
</dbReference>
<keyword evidence="2" id="KW-1185">Reference proteome</keyword>
<accession>A0A392SJJ5</accession>
<evidence type="ECO:0000313" key="2">
    <source>
        <dbReference type="Proteomes" id="UP000265520"/>
    </source>
</evidence>
<keyword evidence="1" id="KW-0808">Transferase</keyword>
<comment type="caution">
    <text evidence="1">The sequence shown here is derived from an EMBL/GenBank/DDBJ whole genome shotgun (WGS) entry which is preliminary data.</text>
</comment>
<feature type="non-terminal residue" evidence="1">
    <location>
        <position position="89"/>
    </location>
</feature>
<dbReference type="AlphaFoldDB" id="A0A392SJJ5"/>
<dbReference type="InterPro" id="IPR043128">
    <property type="entry name" value="Rev_trsase/Diguanyl_cyclase"/>
</dbReference>
<organism evidence="1 2">
    <name type="scientific">Trifolium medium</name>
    <dbReference type="NCBI Taxonomy" id="97028"/>
    <lineage>
        <taxon>Eukaryota</taxon>
        <taxon>Viridiplantae</taxon>
        <taxon>Streptophyta</taxon>
        <taxon>Embryophyta</taxon>
        <taxon>Tracheophyta</taxon>
        <taxon>Spermatophyta</taxon>
        <taxon>Magnoliopsida</taxon>
        <taxon>eudicotyledons</taxon>
        <taxon>Gunneridae</taxon>
        <taxon>Pentapetalae</taxon>
        <taxon>rosids</taxon>
        <taxon>fabids</taxon>
        <taxon>Fabales</taxon>
        <taxon>Fabaceae</taxon>
        <taxon>Papilionoideae</taxon>
        <taxon>50 kb inversion clade</taxon>
        <taxon>NPAAA clade</taxon>
        <taxon>Hologalegina</taxon>
        <taxon>IRL clade</taxon>
        <taxon>Trifolieae</taxon>
        <taxon>Trifolium</taxon>
    </lineage>
</organism>
<reference evidence="1 2" key="1">
    <citation type="journal article" date="2018" name="Front. Plant Sci.">
        <title>Red Clover (Trifolium pratense) and Zigzag Clover (T. medium) - A Picture of Genomic Similarities and Differences.</title>
        <authorList>
            <person name="Dluhosova J."/>
            <person name="Istvanek J."/>
            <person name="Nedelnik J."/>
            <person name="Repkova J."/>
        </authorList>
    </citation>
    <scope>NUCLEOTIDE SEQUENCE [LARGE SCALE GENOMIC DNA]</scope>
    <source>
        <strain evidence="2">cv. 10/8</strain>
        <tissue evidence="1">Leaf</tissue>
    </source>
</reference>
<dbReference type="GO" id="GO:0003964">
    <property type="term" value="F:RNA-directed DNA polymerase activity"/>
    <property type="evidence" value="ECO:0007669"/>
    <property type="project" value="UniProtKB-KW"/>
</dbReference>
<dbReference type="InterPro" id="IPR051320">
    <property type="entry name" value="Viral_Replic_Matur_Polypro"/>
</dbReference>
<dbReference type="SUPFAM" id="SSF56672">
    <property type="entry name" value="DNA/RNA polymerases"/>
    <property type="match status" value="1"/>
</dbReference>
<keyword evidence="1" id="KW-0548">Nucleotidyltransferase</keyword>
<evidence type="ECO:0000313" key="1">
    <source>
        <dbReference type="EMBL" id="MCI49078.1"/>
    </source>
</evidence>
<dbReference type="PANTHER" id="PTHR33064:SF39">
    <property type="match status" value="1"/>
</dbReference>
<dbReference type="EMBL" id="LXQA010395616">
    <property type="protein sequence ID" value="MCI49078.1"/>
    <property type="molecule type" value="Genomic_DNA"/>
</dbReference>
<dbReference type="PANTHER" id="PTHR33064">
    <property type="entry name" value="POL PROTEIN"/>
    <property type="match status" value="1"/>
</dbReference>